<evidence type="ECO:0000313" key="6">
    <source>
        <dbReference type="Proteomes" id="UP000271554"/>
    </source>
</evidence>
<name>A0A387HS40_9ACTN</name>
<dbReference type="GO" id="GO:0016829">
    <property type="term" value="F:lyase activity"/>
    <property type="evidence" value="ECO:0007669"/>
    <property type="project" value="UniProtKB-KW"/>
</dbReference>
<reference evidence="5 6" key="1">
    <citation type="submission" date="2018-10" db="EMBL/GenBank/DDBJ databases">
        <title>Relationship between Morphology and Antimicrobial Activity in Streptomyces.</title>
        <authorList>
            <person name="Kang H.J."/>
            <person name="Kim S.B."/>
        </authorList>
    </citation>
    <scope>NUCLEOTIDE SEQUENCE [LARGE SCALE GENOMIC DNA]</scope>
    <source>
        <strain evidence="5 6">BH38</strain>
    </source>
</reference>
<protein>
    <submittedName>
        <fullName evidence="5">Virginiamycin B lyase</fullName>
        <ecNumber evidence="5">4.2.99.-</ecNumber>
    </submittedName>
</protein>
<dbReference type="PROSITE" id="PS51318">
    <property type="entry name" value="TAT"/>
    <property type="match status" value="1"/>
</dbReference>
<sequence length="370" mass="38202">MTSPTPEHPGKSAELPAPCPLLTHNLRSRKIEDSGAGNECAQHPGQGRELMRPSNTPRTAIRGPRRSILFAAALAAAAALLTPATAHAAPACEANALGEPVQVARVPDWAESIVVDQRGRMFATAYFSGRVYRIDAPGSTPVALTGNVGANGGIVVRPDGQLLVGTGNDLGHSLTGDLLPVSKLLLVDPDSGRVSTYASGLGGIDGVALAPDGTVYTTTVGGRHIGRVTPDGRVDPAWAQLPMPNGIAVSPDGGQVYVIQTTPAPTLYRIPADDPAHPGRWISTSLPDTLALPDGLTLDSQGRPLIATHAAGQIWRAEAGALCSVQSGLYLSTQITYGHGDRGFSAGKLYRSGVDGKIYEIPAGADPAGH</sequence>
<dbReference type="KEGG" id="shun:DWB77_06976"/>
<evidence type="ECO:0000256" key="3">
    <source>
        <dbReference type="SAM" id="MobiDB-lite"/>
    </source>
</evidence>
<dbReference type="InterPro" id="IPR006311">
    <property type="entry name" value="TAT_signal"/>
</dbReference>
<evidence type="ECO:0000313" key="5">
    <source>
        <dbReference type="EMBL" id="AYG84762.1"/>
    </source>
</evidence>
<dbReference type="PANTHER" id="PTHR47572:SF4">
    <property type="entry name" value="LACTONASE DRP35"/>
    <property type="match status" value="1"/>
</dbReference>
<evidence type="ECO:0000256" key="2">
    <source>
        <dbReference type="ARBA" id="ARBA00022801"/>
    </source>
</evidence>
<dbReference type="SUPFAM" id="SSF63829">
    <property type="entry name" value="Calcium-dependent phosphotriesterase"/>
    <property type="match status" value="1"/>
</dbReference>
<dbReference type="AlphaFoldDB" id="A0A387HS40"/>
<evidence type="ECO:0000259" key="4">
    <source>
        <dbReference type="Pfam" id="PF08450"/>
    </source>
</evidence>
<dbReference type="InterPro" id="IPR051262">
    <property type="entry name" value="SMP-30/CGR1_Lactonase"/>
</dbReference>
<gene>
    <name evidence="5" type="primary">vgb</name>
    <name evidence="5" type="ORF">DWB77_06976</name>
</gene>
<comment type="similarity">
    <text evidence="1">Belongs to the SMP-30/CGR1 family.</text>
</comment>
<organism evidence="5 6">
    <name type="scientific">Streptomyces hundungensis</name>
    <dbReference type="NCBI Taxonomy" id="1077946"/>
    <lineage>
        <taxon>Bacteria</taxon>
        <taxon>Bacillati</taxon>
        <taxon>Actinomycetota</taxon>
        <taxon>Actinomycetes</taxon>
        <taxon>Kitasatosporales</taxon>
        <taxon>Streptomycetaceae</taxon>
        <taxon>Streptomyces</taxon>
    </lineage>
</organism>
<evidence type="ECO:0000256" key="1">
    <source>
        <dbReference type="ARBA" id="ARBA00008853"/>
    </source>
</evidence>
<dbReference type="InterPro" id="IPR013658">
    <property type="entry name" value="SGL"/>
</dbReference>
<keyword evidence="6" id="KW-1185">Reference proteome</keyword>
<feature type="region of interest" description="Disordered" evidence="3">
    <location>
        <begin position="33"/>
        <end position="61"/>
    </location>
</feature>
<keyword evidence="2" id="KW-0378">Hydrolase</keyword>
<feature type="domain" description="SMP-30/Gluconolactonase/LRE-like region" evidence="4">
    <location>
        <begin position="226"/>
        <end position="318"/>
    </location>
</feature>
<accession>A0A387HS40</accession>
<dbReference type="EC" id="4.2.99.-" evidence="5"/>
<keyword evidence="5" id="KW-0456">Lyase</keyword>
<dbReference type="Proteomes" id="UP000271554">
    <property type="component" value="Chromosome"/>
</dbReference>
<dbReference type="PANTHER" id="PTHR47572">
    <property type="entry name" value="LIPOPROTEIN-RELATED"/>
    <property type="match status" value="1"/>
</dbReference>
<dbReference type="Gene3D" id="2.120.10.30">
    <property type="entry name" value="TolB, C-terminal domain"/>
    <property type="match status" value="1"/>
</dbReference>
<proteinExistence type="inferred from homology"/>
<dbReference type="EMBL" id="CP032698">
    <property type="protein sequence ID" value="AYG84762.1"/>
    <property type="molecule type" value="Genomic_DNA"/>
</dbReference>
<dbReference type="Pfam" id="PF08450">
    <property type="entry name" value="SGL"/>
    <property type="match status" value="1"/>
</dbReference>
<dbReference type="InterPro" id="IPR011042">
    <property type="entry name" value="6-blade_b-propeller_TolB-like"/>
</dbReference>
<dbReference type="GO" id="GO:0016787">
    <property type="term" value="F:hydrolase activity"/>
    <property type="evidence" value="ECO:0007669"/>
    <property type="project" value="UniProtKB-KW"/>
</dbReference>
<dbReference type="OrthoDB" id="4380790at2"/>